<name>A0ABU3CDS3_9FLAO</name>
<keyword evidence="4" id="KW-1185">Reference proteome</keyword>
<evidence type="ECO:0000313" key="4">
    <source>
        <dbReference type="Proteomes" id="UP001262889"/>
    </source>
</evidence>
<dbReference type="EMBL" id="JAVRHQ010000025">
    <property type="protein sequence ID" value="MDT0644398.1"/>
    <property type="molecule type" value="Genomic_DNA"/>
</dbReference>
<dbReference type="PANTHER" id="PTHR39200:SF1">
    <property type="entry name" value="AUTO-TRANSPORTER ADHESIN HEAD GIN DOMAIN-CONTAINING PROTEIN-RELATED"/>
    <property type="match status" value="1"/>
</dbReference>
<dbReference type="PANTHER" id="PTHR39200">
    <property type="entry name" value="HYPOTHETICAL EXPORTED PROTEIN"/>
    <property type="match status" value="1"/>
</dbReference>
<feature type="domain" description="Putative auto-transporter adhesin head GIN" evidence="2">
    <location>
        <begin position="43"/>
        <end position="227"/>
    </location>
</feature>
<evidence type="ECO:0000313" key="3">
    <source>
        <dbReference type="EMBL" id="MDT0644398.1"/>
    </source>
</evidence>
<feature type="signal peptide" evidence="1">
    <location>
        <begin position="1"/>
        <end position="20"/>
    </location>
</feature>
<organism evidence="3 4">
    <name type="scientific">Autumnicola tepida</name>
    <dbReference type="NCBI Taxonomy" id="3075595"/>
    <lineage>
        <taxon>Bacteria</taxon>
        <taxon>Pseudomonadati</taxon>
        <taxon>Bacteroidota</taxon>
        <taxon>Flavobacteriia</taxon>
        <taxon>Flavobacteriales</taxon>
        <taxon>Flavobacteriaceae</taxon>
        <taxon>Autumnicola</taxon>
    </lineage>
</organism>
<comment type="caution">
    <text evidence="3">The sequence shown here is derived from an EMBL/GenBank/DDBJ whole genome shotgun (WGS) entry which is preliminary data.</text>
</comment>
<dbReference type="Pfam" id="PF10988">
    <property type="entry name" value="DUF2807"/>
    <property type="match status" value="1"/>
</dbReference>
<dbReference type="RefSeq" id="WP_311536014.1">
    <property type="nucleotide sequence ID" value="NZ_JAVRHQ010000025.1"/>
</dbReference>
<accession>A0ABU3CDS3</accession>
<dbReference type="Gene3D" id="2.160.20.120">
    <property type="match status" value="1"/>
</dbReference>
<evidence type="ECO:0000259" key="2">
    <source>
        <dbReference type="Pfam" id="PF10988"/>
    </source>
</evidence>
<reference evidence="3 4" key="1">
    <citation type="submission" date="2023-09" db="EMBL/GenBank/DDBJ databases">
        <authorList>
            <person name="Rey-Velasco X."/>
        </authorList>
    </citation>
    <scope>NUCLEOTIDE SEQUENCE [LARGE SCALE GENOMIC DNA]</scope>
    <source>
        <strain evidence="3 4">F363</strain>
    </source>
</reference>
<protein>
    <submittedName>
        <fullName evidence="3">Head GIN domain-containing protein</fullName>
    </submittedName>
</protein>
<gene>
    <name evidence="3" type="ORF">RM553_16285</name>
</gene>
<feature type="chain" id="PRO_5046865300" evidence="1">
    <location>
        <begin position="21"/>
        <end position="243"/>
    </location>
</feature>
<keyword evidence="1" id="KW-0732">Signal</keyword>
<evidence type="ECO:0000256" key="1">
    <source>
        <dbReference type="SAM" id="SignalP"/>
    </source>
</evidence>
<proteinExistence type="predicted"/>
<sequence length="243" mass="25905">MKKSILILTAIFLGFTSANAQWWGNEKIKGNGKMITEERSTSDYDEVQLVGSMDVELVSGQEGKLKVEAESNLQEYILTEVQGGKLKISIEKGVDLRPSGNNEIKITVPFKDLEEVSVTGSGDLWNSDKITASNFSASLTGSGDLNLNLDVQDLKGSVTGSGDIVVNGNADHFECKVTGSGDFEAFNLKARTVEATVSGSGDLMVYASEKLFARVSGSGDITYKGSPKKEDFKVSGSGSVSSH</sequence>
<dbReference type="InterPro" id="IPR021255">
    <property type="entry name" value="DUF2807"/>
</dbReference>
<dbReference type="Proteomes" id="UP001262889">
    <property type="component" value="Unassembled WGS sequence"/>
</dbReference>